<name>A0A915PJZ9_9BILA</name>
<reference evidence="3" key="1">
    <citation type="submission" date="2022-11" db="UniProtKB">
        <authorList>
            <consortium name="WormBaseParasite"/>
        </authorList>
    </citation>
    <scope>IDENTIFICATION</scope>
</reference>
<protein>
    <submittedName>
        <fullName evidence="3">Uncharacterized protein</fullName>
    </submittedName>
</protein>
<feature type="region of interest" description="Disordered" evidence="1">
    <location>
        <begin position="91"/>
        <end position="179"/>
    </location>
</feature>
<evidence type="ECO:0000313" key="2">
    <source>
        <dbReference type="Proteomes" id="UP000887581"/>
    </source>
</evidence>
<feature type="compositionally biased region" description="Acidic residues" evidence="1">
    <location>
        <begin position="132"/>
        <end position="142"/>
    </location>
</feature>
<dbReference type="Proteomes" id="UP000887581">
    <property type="component" value="Unplaced"/>
</dbReference>
<evidence type="ECO:0000256" key="1">
    <source>
        <dbReference type="SAM" id="MobiDB-lite"/>
    </source>
</evidence>
<accession>A0A915PJZ9</accession>
<feature type="compositionally biased region" description="Acidic residues" evidence="1">
    <location>
        <begin position="152"/>
        <end position="166"/>
    </location>
</feature>
<proteinExistence type="predicted"/>
<dbReference type="WBParaSite" id="sdigi.contig122.g4775.t1">
    <property type="protein sequence ID" value="sdigi.contig122.g4775.t1"/>
    <property type="gene ID" value="sdigi.contig122.g4775"/>
</dbReference>
<dbReference type="AlphaFoldDB" id="A0A915PJZ9"/>
<organism evidence="2 3">
    <name type="scientific">Setaria digitata</name>
    <dbReference type="NCBI Taxonomy" id="48799"/>
    <lineage>
        <taxon>Eukaryota</taxon>
        <taxon>Metazoa</taxon>
        <taxon>Ecdysozoa</taxon>
        <taxon>Nematoda</taxon>
        <taxon>Chromadorea</taxon>
        <taxon>Rhabditida</taxon>
        <taxon>Spirurina</taxon>
        <taxon>Spiruromorpha</taxon>
        <taxon>Filarioidea</taxon>
        <taxon>Setariidae</taxon>
        <taxon>Setaria</taxon>
    </lineage>
</organism>
<sequence length="179" mass="19955">MDYIIGGCVICTQNLYHSKQCPACRAHTSPKHIVKRLYFADCFDEAIVNATENATAVTDANHIATVNESFLSSPTQSIMEERDGFYVYHNENDESYHSSSDYGDNSGDADDHEQTWSTNDDHERTWSTSERSDDDDEDDDDSSVITSGDSDSTAESEIIDEDSEEDVEHHGIISNIGNI</sequence>
<keyword evidence="2" id="KW-1185">Reference proteome</keyword>
<evidence type="ECO:0000313" key="3">
    <source>
        <dbReference type="WBParaSite" id="sdigi.contig122.g4775.t1"/>
    </source>
</evidence>